<keyword evidence="7" id="KW-1185">Reference proteome</keyword>
<dbReference type="EMBL" id="JAUSUE010000004">
    <property type="protein sequence ID" value="MDQ0203075.1"/>
    <property type="molecule type" value="Genomic_DNA"/>
</dbReference>
<comment type="caution">
    <text evidence="6">The sequence shown here is derived from an EMBL/GenBank/DDBJ whole genome shotgun (WGS) entry which is preliminary data.</text>
</comment>
<feature type="domain" description="Translocation and assembly module TamB C-terminal" evidence="5">
    <location>
        <begin position="1098"/>
        <end position="1425"/>
    </location>
</feature>
<dbReference type="RefSeq" id="WP_307223061.1">
    <property type="nucleotide sequence ID" value="NZ_CP116940.1"/>
</dbReference>
<protein>
    <submittedName>
        <fullName evidence="6">Translocation and assembly module TamB</fullName>
    </submittedName>
</protein>
<keyword evidence="3" id="KW-1133">Transmembrane helix</keyword>
<dbReference type="PANTHER" id="PTHR36985:SF1">
    <property type="entry name" value="TRANSLOCATION AND ASSEMBLY MODULE SUBUNIT TAMB"/>
    <property type="match status" value="1"/>
</dbReference>
<evidence type="ECO:0000256" key="1">
    <source>
        <dbReference type="ARBA" id="ARBA00004167"/>
    </source>
</evidence>
<name>A0ABT9Y5G2_9FIRM</name>
<proteinExistence type="predicted"/>
<evidence type="ECO:0000256" key="4">
    <source>
        <dbReference type="ARBA" id="ARBA00023136"/>
    </source>
</evidence>
<gene>
    <name evidence="6" type="ORF">J2S01_000782</name>
</gene>
<dbReference type="Proteomes" id="UP001239167">
    <property type="component" value="Unassembled WGS sequence"/>
</dbReference>
<dbReference type="Pfam" id="PF04357">
    <property type="entry name" value="TamB"/>
    <property type="match status" value="1"/>
</dbReference>
<reference evidence="6 7" key="1">
    <citation type="submission" date="2023-07" db="EMBL/GenBank/DDBJ databases">
        <title>Genomic Encyclopedia of Type Strains, Phase IV (KMG-IV): sequencing the most valuable type-strain genomes for metagenomic binning, comparative biology and taxonomic classification.</title>
        <authorList>
            <person name="Goeker M."/>
        </authorList>
    </citation>
    <scope>NUCLEOTIDE SEQUENCE [LARGE SCALE GENOMIC DNA]</scope>
    <source>
        <strain evidence="6 7">DSM 16980</strain>
    </source>
</reference>
<evidence type="ECO:0000259" key="5">
    <source>
        <dbReference type="Pfam" id="PF04357"/>
    </source>
</evidence>
<evidence type="ECO:0000313" key="7">
    <source>
        <dbReference type="Proteomes" id="UP001239167"/>
    </source>
</evidence>
<dbReference type="InterPro" id="IPR007452">
    <property type="entry name" value="TamB_C"/>
</dbReference>
<evidence type="ECO:0000313" key="6">
    <source>
        <dbReference type="EMBL" id="MDQ0203075.1"/>
    </source>
</evidence>
<keyword evidence="2" id="KW-0812">Transmembrane</keyword>
<comment type="subcellular location">
    <subcellularLocation>
        <location evidence="1">Membrane</location>
        <topology evidence="1">Single-pass membrane protein</topology>
    </subcellularLocation>
</comment>
<evidence type="ECO:0000256" key="2">
    <source>
        <dbReference type="ARBA" id="ARBA00022692"/>
    </source>
</evidence>
<sequence>MKMPQKKVAIIVFAFIGILIAASFFYVSRSNAFMESAARAISDILTQTVHTKVEIGSLRVISLSSIRADKIIIYDKNGDRIISSDEAVVFFNPVSIIFGDMAGSITSVNINRPIADIIKREDGTWNYNDITTDSQTESTFKGNIKAENGEMNIGLEGKKFDFANVNADIDMSDFPQTFIKADFTNAGTKIVLSGSMENDKKHFSVKSDKIDVSSYLYLIPENMLPQNVTINGGIIKNADIVADLDGEELTALRGKADIEDASCRVMGMDVDGIKSQIIFNKDYLTVFAKAAVEGETVNLHGKVDFADDPKLALTVQSDAINPKHILKDIPFDGDTAFSAEVEGTVSSPIIYADLSVKEASLYGYTLSNARVKGSFADNVLYIKDSSFDFAGGKVMANGIYHINDESYKVYAVVENIQCDALKEYLPKLSGTISANAVFTGKTTDFDSIEGYASASLKNAAYNGIAIDKADVSLMKKGQHIDIGALTVSLDGRGNASAAGTIDGRQLNLEFYGSNIDLALLQNFTTMPATGSAAFYGHLSGNMDNPYLELELGAADGQILNQPYHNLRVSAVGSMDGVQIKKFTVRNKDNEIVHSAQGVVGFKGSRGIDLLINTKNARIENFAAILFPGQPITGNIDNTLHLTGSLDNIAASGHILFHEGSYHGLLLTAAEGDYTYSNGNATLRNFSVKSPFANVKISGQIYNSNTLDFDVLIDDIELAKMPSYLPYPIEGRANFTGHIGGTFDNINFSGNLQAEKLIFNGESVTSVNGQCNYQNGVLAVNNLQWLQGDGSVSLHGQADIFNGALMGKLEVNGVKAETLAAMANLKNDYLRGTFNGSVDLSGNLDNPDMHLSGGIENGYLKEYPLQKITIDASYNNNMITVNKFYGEQNGGKAAAKGTWVINGPIDMTFSTEGLDAKLLTGLVNYNADVTGTMNAYAQLSGTADDPEANVSFEIINGGVGTATFDKMTGLINMDKGVINVRQILLNKGEYRASASGKIPLAALKAKPWEMLTNYEQVDLNISLDNADLNIIPLLTKHVDWATGPLKGNLKINGTLAHPLFSGALKMDNGAMKIKELGLPIQNMQMDIIFDREKMKINNFSGQMGSGTYSLTGDTLITGGGLRQYNFSLNADKLSIDSSFYRGPFSAQISLSEGQFFDRVMPKLAGNIDIEKATVSFPGIPDSNSSFLPEMLIDMGINIGNDVRFYKSMLYDMDISGKAHFAGTTSHPMPSGEINVLRGSVEYLRTVFKIREGSAYFNQVGSFLPSITFKADANLSQTKVNLAIDGPVDNMQFLLTSEPQMSQEEIIKLLTFRNAYRQGENVNSSDLTQLATIGLQMSFFNEIENFVRDTLQLDEFNIVSDTVYNENEHSGQNNYDEVYNIEVGKYISSKTMLKYTNSINYDDHKFGIQYDINKSMSILNEWDSRDGYRMTLEANIKF</sequence>
<keyword evidence="4" id="KW-0472">Membrane</keyword>
<organism evidence="6 7">
    <name type="scientific">Pectinatus haikarae</name>
    <dbReference type="NCBI Taxonomy" id="349096"/>
    <lineage>
        <taxon>Bacteria</taxon>
        <taxon>Bacillati</taxon>
        <taxon>Bacillota</taxon>
        <taxon>Negativicutes</taxon>
        <taxon>Selenomonadales</taxon>
        <taxon>Selenomonadaceae</taxon>
        <taxon>Pectinatus</taxon>
    </lineage>
</organism>
<dbReference type="PANTHER" id="PTHR36985">
    <property type="entry name" value="TRANSLOCATION AND ASSEMBLY MODULE SUBUNIT TAMB"/>
    <property type="match status" value="1"/>
</dbReference>
<evidence type="ECO:0000256" key="3">
    <source>
        <dbReference type="ARBA" id="ARBA00022989"/>
    </source>
</evidence>
<accession>A0ABT9Y5G2</accession>